<dbReference type="AlphaFoldDB" id="A0A4Y6PSV4"/>
<dbReference type="PANTHER" id="PTHR37164:SF1">
    <property type="entry name" value="BACTERIOHEMERYTHRIN"/>
    <property type="match status" value="1"/>
</dbReference>
<evidence type="ECO:0000256" key="2">
    <source>
        <dbReference type="ARBA" id="ARBA00022723"/>
    </source>
</evidence>
<evidence type="ECO:0000256" key="3">
    <source>
        <dbReference type="ARBA" id="ARBA00023004"/>
    </source>
</evidence>
<dbReference type="InterPro" id="IPR016131">
    <property type="entry name" value="Haemerythrin_Fe_BS"/>
</dbReference>
<name>A0A4Y6PSV4_PERCE</name>
<organism evidence="5 6">
    <name type="scientific">Persicimonas caeni</name>
    <dbReference type="NCBI Taxonomy" id="2292766"/>
    <lineage>
        <taxon>Bacteria</taxon>
        <taxon>Deltaproteobacteria</taxon>
        <taxon>Bradymonadales</taxon>
        <taxon>Bradymonadaceae</taxon>
        <taxon>Persicimonas</taxon>
    </lineage>
</organism>
<dbReference type="CDD" id="cd12107">
    <property type="entry name" value="Hemerythrin"/>
    <property type="match status" value="1"/>
</dbReference>
<evidence type="ECO:0000313" key="5">
    <source>
        <dbReference type="EMBL" id="QDG51388.1"/>
    </source>
</evidence>
<dbReference type="SUPFAM" id="SSF47188">
    <property type="entry name" value="Hemerythrin-like"/>
    <property type="match status" value="1"/>
</dbReference>
<dbReference type="Proteomes" id="UP000315995">
    <property type="component" value="Chromosome"/>
</dbReference>
<dbReference type="NCBIfam" id="NF002007">
    <property type="entry name" value="PRK00808.1"/>
    <property type="match status" value="1"/>
</dbReference>
<dbReference type="RefSeq" id="WP_141197871.1">
    <property type="nucleotide sequence ID" value="NZ_CP041186.1"/>
</dbReference>
<keyword evidence="6" id="KW-1185">Reference proteome</keyword>
<keyword evidence="2" id="KW-0479">Metal-binding</keyword>
<dbReference type="InterPro" id="IPR012827">
    <property type="entry name" value="Hemerythrin_metal-bd"/>
</dbReference>
<evidence type="ECO:0000313" key="6">
    <source>
        <dbReference type="Proteomes" id="UP000315995"/>
    </source>
</evidence>
<dbReference type="InterPro" id="IPR050669">
    <property type="entry name" value="Hemerythrin"/>
</dbReference>
<reference evidence="5 6" key="1">
    <citation type="submission" date="2019-06" db="EMBL/GenBank/DDBJ databases">
        <title>Persicimonas caeni gen. nov., sp. nov., a predatory bacterium isolated from solar saltern.</title>
        <authorList>
            <person name="Wang S."/>
        </authorList>
    </citation>
    <scope>NUCLEOTIDE SEQUENCE [LARGE SCALE GENOMIC DNA]</scope>
    <source>
        <strain evidence="5 6">YN101</strain>
    </source>
</reference>
<feature type="domain" description="Hemerythrin-like" evidence="4">
    <location>
        <begin position="15"/>
        <end position="127"/>
    </location>
</feature>
<sequence length="131" mass="15326">MAFIDWKESYNTGVGPIDEQHQKLVELINELHSAMKQAKSKEVIGDVIGELAKYTQYHFTDEEKYMQRANYPKLLEHKKEHDDFVAHVSDYKGRFDRGEVMLSIDVLNFLQDWLVDHIEGSDQDYVSYVKG</sequence>
<dbReference type="EMBL" id="CP041186">
    <property type="protein sequence ID" value="QDG51388.1"/>
    <property type="molecule type" value="Genomic_DNA"/>
</dbReference>
<dbReference type="GO" id="GO:0046872">
    <property type="term" value="F:metal ion binding"/>
    <property type="evidence" value="ECO:0007669"/>
    <property type="project" value="UniProtKB-KW"/>
</dbReference>
<dbReference type="PANTHER" id="PTHR37164">
    <property type="entry name" value="BACTERIOHEMERYTHRIN"/>
    <property type="match status" value="1"/>
</dbReference>
<dbReference type="NCBIfam" id="TIGR02481">
    <property type="entry name" value="hemeryth_dom"/>
    <property type="match status" value="1"/>
</dbReference>
<accession>A0A5B8YAC3</accession>
<dbReference type="InterPro" id="IPR035938">
    <property type="entry name" value="Hemerythrin-like_sf"/>
</dbReference>
<dbReference type="OrthoDB" id="9774644at2"/>
<evidence type="ECO:0000259" key="4">
    <source>
        <dbReference type="Pfam" id="PF01814"/>
    </source>
</evidence>
<dbReference type="InterPro" id="IPR012312">
    <property type="entry name" value="Hemerythrin-like"/>
</dbReference>
<dbReference type="PROSITE" id="PS00550">
    <property type="entry name" value="HEMERYTHRINS"/>
    <property type="match status" value="1"/>
</dbReference>
<proteinExistence type="inferred from homology"/>
<comment type="similarity">
    <text evidence="1">Belongs to the hemerythrin family.</text>
</comment>
<accession>A0A4Y6PSV4</accession>
<dbReference type="Gene3D" id="1.20.120.50">
    <property type="entry name" value="Hemerythrin-like"/>
    <property type="match status" value="1"/>
</dbReference>
<keyword evidence="3" id="KW-0408">Iron</keyword>
<dbReference type="NCBIfam" id="NF033749">
    <property type="entry name" value="bact_hemeryth"/>
    <property type="match status" value="1"/>
</dbReference>
<gene>
    <name evidence="5" type="ORF">FIV42_11745</name>
</gene>
<dbReference type="Pfam" id="PF01814">
    <property type="entry name" value="Hemerythrin"/>
    <property type="match status" value="1"/>
</dbReference>
<evidence type="ECO:0000256" key="1">
    <source>
        <dbReference type="ARBA" id="ARBA00010587"/>
    </source>
</evidence>
<protein>
    <submittedName>
        <fullName evidence="5">Bacteriohemerythrin</fullName>
    </submittedName>
</protein>